<dbReference type="EMBL" id="JAUIZM010000005">
    <property type="protein sequence ID" value="KAK1384487.1"/>
    <property type="molecule type" value="Genomic_DNA"/>
</dbReference>
<dbReference type="InterPro" id="IPR052147">
    <property type="entry name" value="PP2-like/Lectin"/>
</dbReference>
<gene>
    <name evidence="1" type="ORF">POM88_022222</name>
</gene>
<dbReference type="Pfam" id="PF14299">
    <property type="entry name" value="PP2"/>
    <property type="match status" value="1"/>
</dbReference>
<reference evidence="1" key="2">
    <citation type="submission" date="2023-05" db="EMBL/GenBank/DDBJ databases">
        <authorList>
            <person name="Schelkunov M.I."/>
        </authorList>
    </citation>
    <scope>NUCLEOTIDE SEQUENCE</scope>
    <source>
        <strain evidence="1">Hsosn_3</strain>
        <tissue evidence="1">Leaf</tissue>
    </source>
</reference>
<organism evidence="1 2">
    <name type="scientific">Heracleum sosnowskyi</name>
    <dbReference type="NCBI Taxonomy" id="360622"/>
    <lineage>
        <taxon>Eukaryota</taxon>
        <taxon>Viridiplantae</taxon>
        <taxon>Streptophyta</taxon>
        <taxon>Embryophyta</taxon>
        <taxon>Tracheophyta</taxon>
        <taxon>Spermatophyta</taxon>
        <taxon>Magnoliopsida</taxon>
        <taxon>eudicotyledons</taxon>
        <taxon>Gunneridae</taxon>
        <taxon>Pentapetalae</taxon>
        <taxon>asterids</taxon>
        <taxon>campanulids</taxon>
        <taxon>Apiales</taxon>
        <taxon>Apiaceae</taxon>
        <taxon>Apioideae</taxon>
        <taxon>apioid superclade</taxon>
        <taxon>Tordylieae</taxon>
        <taxon>Tordyliinae</taxon>
        <taxon>Heracleum</taxon>
    </lineage>
</organism>
<dbReference type="PANTHER" id="PTHR48478">
    <property type="entry name" value="LECTIN-LIKE"/>
    <property type="match status" value="1"/>
</dbReference>
<dbReference type="Proteomes" id="UP001237642">
    <property type="component" value="Unassembled WGS sequence"/>
</dbReference>
<keyword evidence="2" id="KW-1185">Reference proteome</keyword>
<comment type="caution">
    <text evidence="1">The sequence shown here is derived from an EMBL/GenBank/DDBJ whole genome shotgun (WGS) entry which is preliminary data.</text>
</comment>
<dbReference type="PANTHER" id="PTHR48478:SF1">
    <property type="entry name" value="LECTIN-LIKE"/>
    <property type="match status" value="1"/>
</dbReference>
<evidence type="ECO:0000313" key="1">
    <source>
        <dbReference type="EMBL" id="KAK1384487.1"/>
    </source>
</evidence>
<name>A0AAD8IEL7_9APIA</name>
<dbReference type="AlphaFoldDB" id="A0AAD8IEL7"/>
<accession>A0AAD8IEL7</accession>
<dbReference type="GO" id="GO:0030246">
    <property type="term" value="F:carbohydrate binding"/>
    <property type="evidence" value="ECO:0007669"/>
    <property type="project" value="InterPro"/>
</dbReference>
<dbReference type="InterPro" id="IPR025886">
    <property type="entry name" value="PP2-like"/>
</dbReference>
<reference evidence="1" key="1">
    <citation type="submission" date="2023-02" db="EMBL/GenBank/DDBJ databases">
        <title>Genome of toxic invasive species Heracleum sosnowskyi carries increased number of genes despite the absence of recent whole-genome duplications.</title>
        <authorList>
            <person name="Schelkunov M."/>
            <person name="Shtratnikova V."/>
            <person name="Makarenko M."/>
            <person name="Klepikova A."/>
            <person name="Omelchenko D."/>
            <person name="Novikova G."/>
            <person name="Obukhova E."/>
            <person name="Bogdanov V."/>
            <person name="Penin A."/>
            <person name="Logacheva M."/>
        </authorList>
    </citation>
    <scope>NUCLEOTIDE SEQUENCE</scope>
    <source>
        <strain evidence="1">Hsosn_3</strain>
        <tissue evidence="1">Leaf</tissue>
    </source>
</reference>
<evidence type="ECO:0000313" key="2">
    <source>
        <dbReference type="Proteomes" id="UP001237642"/>
    </source>
</evidence>
<protein>
    <submittedName>
        <fullName evidence="1">Phloem protein 2-2</fullName>
    </submittedName>
</protein>
<proteinExistence type="predicted"/>
<sequence>MAQVQQDNIVSLWTQGFQAVKDKSSCAAVLTAKELSIVWGSDCRYWKWVSKTSPINCEALDVAELIKVCCLQIDGKYNASNLTKGVKYGVYFVMELSDNLCMNGPVTLKLTSPNGSTVEHKEDLQTKPRNTWVGLKVGEFDIPACGCSDNTVKFSMNGCDETTWKTGLTVIGAAIVPVNIC</sequence>